<keyword evidence="4" id="KW-0472">Membrane</keyword>
<evidence type="ECO:0000256" key="2">
    <source>
        <dbReference type="ARBA" id="ARBA00022692"/>
    </source>
</evidence>
<keyword evidence="7" id="KW-0732">Signal</keyword>
<evidence type="ECO:0000313" key="10">
    <source>
        <dbReference type="EMBL" id="CAF3838648.1"/>
    </source>
</evidence>
<proteinExistence type="predicted"/>
<comment type="subcellular location">
    <subcellularLocation>
        <location evidence="1">Membrane</location>
        <topology evidence="1">Multi-pass membrane protein</topology>
    </subcellularLocation>
</comment>
<name>A0A814ZI07_9BILA</name>
<dbReference type="SUPFAM" id="SSF53822">
    <property type="entry name" value="Periplasmic binding protein-like I"/>
    <property type="match status" value="1"/>
</dbReference>
<evidence type="ECO:0000256" key="7">
    <source>
        <dbReference type="SAM" id="SignalP"/>
    </source>
</evidence>
<dbReference type="EMBL" id="CAJNOO010002171">
    <property type="protein sequence ID" value="CAF1242599.1"/>
    <property type="molecule type" value="Genomic_DNA"/>
</dbReference>
<feature type="chain" id="PRO_5035686247" description="Receptor ligand binding region domain-containing protein" evidence="7">
    <location>
        <begin position="22"/>
        <end position="175"/>
    </location>
</feature>
<protein>
    <recommendedName>
        <fullName evidence="8">Receptor ligand binding region domain-containing protein</fullName>
    </recommendedName>
</protein>
<gene>
    <name evidence="10" type="ORF">OTI717_LOCUS20443</name>
    <name evidence="9" type="ORF">RFH988_LOCUS26747</name>
</gene>
<dbReference type="Gene3D" id="3.40.50.2300">
    <property type="match status" value="1"/>
</dbReference>
<keyword evidence="3" id="KW-1133">Transmembrane helix</keyword>
<dbReference type="Proteomes" id="UP000663823">
    <property type="component" value="Unassembled WGS sequence"/>
</dbReference>
<dbReference type="Proteomes" id="UP000663882">
    <property type="component" value="Unassembled WGS sequence"/>
</dbReference>
<comment type="caution">
    <text evidence="9">The sequence shown here is derived from an EMBL/GenBank/DDBJ whole genome shotgun (WGS) entry which is preliminary data.</text>
</comment>
<dbReference type="Pfam" id="PF01094">
    <property type="entry name" value="ANF_receptor"/>
    <property type="match status" value="1"/>
</dbReference>
<evidence type="ECO:0000259" key="8">
    <source>
        <dbReference type="Pfam" id="PF01094"/>
    </source>
</evidence>
<evidence type="ECO:0000256" key="1">
    <source>
        <dbReference type="ARBA" id="ARBA00004141"/>
    </source>
</evidence>
<evidence type="ECO:0000256" key="5">
    <source>
        <dbReference type="ARBA" id="ARBA00023170"/>
    </source>
</evidence>
<keyword evidence="2" id="KW-0812">Transmembrane</keyword>
<evidence type="ECO:0000256" key="4">
    <source>
        <dbReference type="ARBA" id="ARBA00023136"/>
    </source>
</evidence>
<dbReference type="InterPro" id="IPR028082">
    <property type="entry name" value="Peripla_BP_I"/>
</dbReference>
<dbReference type="PANTHER" id="PTHR24060">
    <property type="entry name" value="METABOTROPIC GLUTAMATE RECEPTOR"/>
    <property type="match status" value="1"/>
</dbReference>
<feature type="domain" description="Receptor ligand binding region" evidence="8">
    <location>
        <begin position="83"/>
        <end position="175"/>
    </location>
</feature>
<evidence type="ECO:0000313" key="9">
    <source>
        <dbReference type="EMBL" id="CAF1242599.1"/>
    </source>
</evidence>
<evidence type="ECO:0000256" key="6">
    <source>
        <dbReference type="ARBA" id="ARBA00023180"/>
    </source>
</evidence>
<evidence type="ECO:0000313" key="11">
    <source>
        <dbReference type="Proteomes" id="UP000663882"/>
    </source>
</evidence>
<feature type="signal peptide" evidence="7">
    <location>
        <begin position="1"/>
        <end position="21"/>
    </location>
</feature>
<keyword evidence="6" id="KW-0325">Glycoprotein</keyword>
<dbReference type="PRINTS" id="PR00248">
    <property type="entry name" value="GPCRMGR"/>
</dbReference>
<evidence type="ECO:0000256" key="3">
    <source>
        <dbReference type="ARBA" id="ARBA00022989"/>
    </source>
</evidence>
<sequence>MLLFWNLRWLVLFFIFGQFNGQHLRETWSSLNSSTIQLLGLFQDGVNGYESPEFATDCRAIFKAAVVLSQQYNIEIDGQFIDWQVAETHSKAIHAMSGTCQAVSTSNIVGIVGPVLSRETLIIAQFGQRVGIPVISHAATDPNLSDRQVYPPFYRTAPSDNAAAIAIVKLFLRFN</sequence>
<dbReference type="EMBL" id="CAJOAX010003145">
    <property type="protein sequence ID" value="CAF3838648.1"/>
    <property type="molecule type" value="Genomic_DNA"/>
</dbReference>
<reference evidence="9" key="1">
    <citation type="submission" date="2021-02" db="EMBL/GenBank/DDBJ databases">
        <authorList>
            <person name="Nowell W R."/>
        </authorList>
    </citation>
    <scope>NUCLEOTIDE SEQUENCE</scope>
</reference>
<organism evidence="9 11">
    <name type="scientific">Rotaria sordida</name>
    <dbReference type="NCBI Taxonomy" id="392033"/>
    <lineage>
        <taxon>Eukaryota</taxon>
        <taxon>Metazoa</taxon>
        <taxon>Spiralia</taxon>
        <taxon>Gnathifera</taxon>
        <taxon>Rotifera</taxon>
        <taxon>Eurotatoria</taxon>
        <taxon>Bdelloidea</taxon>
        <taxon>Philodinida</taxon>
        <taxon>Philodinidae</taxon>
        <taxon>Rotaria</taxon>
    </lineage>
</organism>
<keyword evidence="5" id="KW-0675">Receptor</keyword>
<dbReference type="InterPro" id="IPR050726">
    <property type="entry name" value="mGluR"/>
</dbReference>
<dbReference type="InterPro" id="IPR001828">
    <property type="entry name" value="ANF_lig-bd_rcpt"/>
</dbReference>
<dbReference type="OrthoDB" id="5984008at2759"/>
<accession>A0A814ZI07</accession>
<dbReference type="InterPro" id="IPR000337">
    <property type="entry name" value="GPCR_3"/>
</dbReference>
<dbReference type="GO" id="GO:0016020">
    <property type="term" value="C:membrane"/>
    <property type="evidence" value="ECO:0007669"/>
    <property type="project" value="UniProtKB-SubCell"/>
</dbReference>
<dbReference type="GO" id="GO:0004930">
    <property type="term" value="F:G protein-coupled receptor activity"/>
    <property type="evidence" value="ECO:0007669"/>
    <property type="project" value="InterPro"/>
</dbReference>
<dbReference type="AlphaFoldDB" id="A0A814ZI07"/>